<dbReference type="Proteomes" id="UP000028702">
    <property type="component" value="Unassembled WGS sequence"/>
</dbReference>
<dbReference type="EMBL" id="BBIO01000001">
    <property type="protein sequence ID" value="GAK43608.1"/>
    <property type="molecule type" value="Genomic_DNA"/>
</dbReference>
<dbReference type="eggNOG" id="COG2369">
    <property type="taxonomic scope" value="Bacteria"/>
</dbReference>
<accession>A0A081B6E0</accession>
<protein>
    <submittedName>
        <fullName evidence="1">Conserved protein</fullName>
    </submittedName>
</protein>
<dbReference type="STRING" id="1333998.M2A_0107"/>
<evidence type="ECO:0000313" key="1">
    <source>
        <dbReference type="EMBL" id="GAK43608.1"/>
    </source>
</evidence>
<evidence type="ECO:0000313" key="2">
    <source>
        <dbReference type="Proteomes" id="UP000028702"/>
    </source>
</evidence>
<gene>
    <name evidence="1" type="ORF">M2A_0107</name>
</gene>
<comment type="caution">
    <text evidence="1">The sequence shown here is derived from an EMBL/GenBank/DDBJ whole genome shotgun (WGS) entry which is preliminary data.</text>
</comment>
<keyword evidence="2" id="KW-1185">Reference proteome</keyword>
<dbReference type="AlphaFoldDB" id="A0A081B6E0"/>
<organism evidence="1 2">
    <name type="scientific">Tepidicaulis marinus</name>
    <dbReference type="NCBI Taxonomy" id="1333998"/>
    <lineage>
        <taxon>Bacteria</taxon>
        <taxon>Pseudomonadati</taxon>
        <taxon>Pseudomonadota</taxon>
        <taxon>Alphaproteobacteria</taxon>
        <taxon>Hyphomicrobiales</taxon>
        <taxon>Parvibaculaceae</taxon>
        <taxon>Tepidicaulis</taxon>
    </lineage>
</organism>
<name>A0A081B6E0_9HYPH</name>
<reference evidence="1 2" key="1">
    <citation type="submission" date="2014-07" db="EMBL/GenBank/DDBJ databases">
        <title>Tepidicaulis marinum gen. nov., sp. nov., a novel marine bacterium denitrifying nitrate to nitrous oxide strictly under microaerobic conditions.</title>
        <authorList>
            <person name="Takeuchi M."/>
            <person name="Yamagishi T."/>
            <person name="Kamagata Y."/>
            <person name="Oshima K."/>
            <person name="Hattori M."/>
            <person name="Katayama T."/>
            <person name="Hanada S."/>
            <person name="Tamaki H."/>
            <person name="Marumo K."/>
            <person name="Maeda H."/>
            <person name="Nedachi M."/>
            <person name="Iwasaki W."/>
            <person name="Suwa Y."/>
            <person name="Sakata S."/>
        </authorList>
    </citation>
    <scope>NUCLEOTIDE SEQUENCE [LARGE SCALE GENOMIC DNA]</scope>
    <source>
        <strain evidence="1 2">MA2</strain>
    </source>
</reference>
<dbReference type="RefSeq" id="WP_052379080.1">
    <property type="nucleotide sequence ID" value="NZ_BBIO01000001.1"/>
</dbReference>
<sequence>MATDAERNRAFQAERRRQIKAYAGIHRAALDDVKRLLEKAQANIAAELKAAPSDFQSWHLANLNQSIDATLAEIGTEMSEAGSVRIEAAHQAGVSLIDEPIRAGGINIAAVLQSPDTRQLAAMRTFFTDKLKDVSREAAAKIKSQLGLSIVGTQTTGDAVTQVQGILKSSRSRAITITRTEIGRAYSTAAQERMSQAKEVVPGLKKQWRRSGKIHSRLQHDLTDGQIRDVDKPFNVGDTELMIPRDPNGPAKETINCGCLSLPYMEHWRVAQPDRQPFSDQEVFLNPRKRNIARELNPPISRAAPGLSSIRALEREHAATARRIIADQLQTESFRRFLKGSTKTRDHFPVGLLGEDLKAALGSEASVLRLSTFTHIKQQAHRRGQAFTPADYRRVQALLDEGTALQESDRLVLVFGEIEGKLWKAVVKRTESGRELYLQSLHRATAKQRRREIARHRLVREGK</sequence>
<proteinExistence type="predicted"/>